<gene>
    <name evidence="1" type="ORF">SSABA_v1c01960</name>
</gene>
<reference evidence="1 2" key="1">
    <citation type="journal article" date="2014" name="Genome Biol. Evol.">
        <title>Molecular evolution of the substrate utilization strategies and putative virulence factors in mosquito-associated Spiroplasma species.</title>
        <authorList>
            <person name="Chang T.H."/>
            <person name="Lo W.S."/>
            <person name="Ku C."/>
            <person name="Chen L.L."/>
            <person name="Kuo C.H."/>
        </authorList>
    </citation>
    <scope>NUCLEOTIDE SEQUENCE [LARGE SCALE GENOMIC DNA]</scope>
    <source>
        <strain evidence="1">Ar-1343</strain>
    </source>
</reference>
<evidence type="ECO:0000313" key="1">
    <source>
        <dbReference type="EMBL" id="AHI53608.1"/>
    </source>
</evidence>
<dbReference type="InterPro" id="IPR031834">
    <property type="entry name" value="RnlB/LsoB_antitoxin"/>
</dbReference>
<keyword evidence="2" id="KW-1185">Reference proteome</keyword>
<dbReference type="STRING" id="1276257.SSABA_v1c01960"/>
<dbReference type="OrthoDB" id="9855768at2"/>
<dbReference type="AlphaFoldDB" id="W6A8Y1"/>
<accession>W6A8Y1</accession>
<evidence type="ECO:0000313" key="2">
    <source>
        <dbReference type="Proteomes" id="UP000019265"/>
    </source>
</evidence>
<dbReference type="EMBL" id="CP006934">
    <property type="protein sequence ID" value="AHI53608.1"/>
    <property type="molecule type" value="Genomic_DNA"/>
</dbReference>
<dbReference type="PATRIC" id="fig|1276257.3.peg.201"/>
<proteinExistence type="predicted"/>
<dbReference type="Proteomes" id="UP000019265">
    <property type="component" value="Chromosome"/>
</dbReference>
<name>W6A8Y1_9MOLU</name>
<dbReference type="HOGENOM" id="CLU_2411710_0_0_14"/>
<organism evidence="1 2">
    <name type="scientific">Spiroplasma sabaudiense Ar-1343</name>
    <dbReference type="NCBI Taxonomy" id="1276257"/>
    <lineage>
        <taxon>Bacteria</taxon>
        <taxon>Bacillati</taxon>
        <taxon>Mycoplasmatota</taxon>
        <taxon>Mollicutes</taxon>
        <taxon>Entomoplasmatales</taxon>
        <taxon>Spiroplasmataceae</taxon>
        <taxon>Spiroplasma</taxon>
    </lineage>
</organism>
<sequence>MKNLIKLKHSKYDWVFIIKKNESPLWYFRVLEREITQTNAKVIFDLNKKSENLEDRFYSCDLKNKVFDFSTFTKLTNLSNDLLQAIVEAYEK</sequence>
<dbReference type="RefSeq" id="WP_025250743.1">
    <property type="nucleotide sequence ID" value="NZ_CP006934.1"/>
</dbReference>
<dbReference type="KEGG" id="ssab:SSABA_v1c01960"/>
<dbReference type="Pfam" id="PF15933">
    <property type="entry name" value="RnlB_antitoxin"/>
    <property type="match status" value="1"/>
</dbReference>
<protein>
    <submittedName>
        <fullName evidence="1">Uncharacterized protein</fullName>
    </submittedName>
</protein>